<dbReference type="Gene3D" id="3.30.450.20">
    <property type="entry name" value="PAS domain"/>
    <property type="match status" value="2"/>
</dbReference>
<reference evidence="11 12" key="1">
    <citation type="submission" date="2018-01" db="EMBL/GenBank/DDBJ databases">
        <title>The draft genome sequence of Cohaesibacter sp. H1304.</title>
        <authorList>
            <person name="Wang N.-N."/>
            <person name="Du Z.-J."/>
        </authorList>
    </citation>
    <scope>NUCLEOTIDE SEQUENCE [LARGE SCALE GENOMIC DNA]</scope>
    <source>
        <strain evidence="11 12">H1304</strain>
    </source>
</reference>
<accession>A0A2N5XR64</accession>
<dbReference type="InterPro" id="IPR003594">
    <property type="entry name" value="HATPase_dom"/>
</dbReference>
<protein>
    <recommendedName>
        <fullName evidence="2">histidine kinase</fullName>
        <ecNumber evidence="2">2.7.13.3</ecNumber>
    </recommendedName>
</protein>
<feature type="transmembrane region" description="Helical" evidence="8">
    <location>
        <begin position="50"/>
        <end position="69"/>
    </location>
</feature>
<dbReference type="PANTHER" id="PTHR43711">
    <property type="entry name" value="TWO-COMPONENT HISTIDINE KINASE"/>
    <property type="match status" value="1"/>
</dbReference>
<dbReference type="OrthoDB" id="9801651at2"/>
<keyword evidence="6" id="KW-0902">Two-component regulatory system</keyword>
<dbReference type="InterPro" id="IPR005467">
    <property type="entry name" value="His_kinase_dom"/>
</dbReference>
<dbReference type="InterPro" id="IPR000014">
    <property type="entry name" value="PAS"/>
</dbReference>
<keyword evidence="5 11" id="KW-0418">Kinase</keyword>
<gene>
    <name evidence="11" type="ORF">C0081_12880</name>
</gene>
<evidence type="ECO:0000256" key="2">
    <source>
        <dbReference type="ARBA" id="ARBA00012438"/>
    </source>
</evidence>
<evidence type="ECO:0000313" key="12">
    <source>
        <dbReference type="Proteomes" id="UP000234881"/>
    </source>
</evidence>
<keyword evidence="4" id="KW-0808">Transferase</keyword>
<name>A0A2N5XR64_9HYPH</name>
<dbReference type="InterPro" id="IPR035965">
    <property type="entry name" value="PAS-like_dom_sf"/>
</dbReference>
<dbReference type="NCBIfam" id="TIGR00229">
    <property type="entry name" value="sensory_box"/>
    <property type="match status" value="1"/>
</dbReference>
<keyword evidence="12" id="KW-1185">Reference proteome</keyword>
<organism evidence="11 12">
    <name type="scientific">Cohaesibacter celericrescens</name>
    <dbReference type="NCBI Taxonomy" id="2067669"/>
    <lineage>
        <taxon>Bacteria</taxon>
        <taxon>Pseudomonadati</taxon>
        <taxon>Pseudomonadota</taxon>
        <taxon>Alphaproteobacteria</taxon>
        <taxon>Hyphomicrobiales</taxon>
        <taxon>Cohaesibacteraceae</taxon>
    </lineage>
</organism>
<dbReference type="InterPro" id="IPR003661">
    <property type="entry name" value="HisK_dim/P_dom"/>
</dbReference>
<comment type="caution">
    <text evidence="11">The sequence shown here is derived from an EMBL/GenBank/DDBJ whole genome shotgun (WGS) entry which is preliminary data.</text>
</comment>
<evidence type="ECO:0000313" key="11">
    <source>
        <dbReference type="EMBL" id="PLW76937.1"/>
    </source>
</evidence>
<evidence type="ECO:0000256" key="6">
    <source>
        <dbReference type="ARBA" id="ARBA00023012"/>
    </source>
</evidence>
<dbReference type="GO" id="GO:0000155">
    <property type="term" value="F:phosphorelay sensor kinase activity"/>
    <property type="evidence" value="ECO:0007669"/>
    <property type="project" value="InterPro"/>
</dbReference>
<dbReference type="Pfam" id="PF08447">
    <property type="entry name" value="PAS_3"/>
    <property type="match status" value="1"/>
</dbReference>
<dbReference type="SUPFAM" id="SSF47384">
    <property type="entry name" value="Homodimeric domain of signal transducing histidine kinase"/>
    <property type="match status" value="1"/>
</dbReference>
<keyword evidence="3" id="KW-0597">Phosphoprotein</keyword>
<dbReference type="CDD" id="cd00082">
    <property type="entry name" value="HisKA"/>
    <property type="match status" value="1"/>
</dbReference>
<evidence type="ECO:0000256" key="4">
    <source>
        <dbReference type="ARBA" id="ARBA00022679"/>
    </source>
</evidence>
<dbReference type="PRINTS" id="PR00344">
    <property type="entry name" value="BCTRLSENSOR"/>
</dbReference>
<dbReference type="PROSITE" id="PS50112">
    <property type="entry name" value="PAS"/>
    <property type="match status" value="1"/>
</dbReference>
<dbReference type="AlphaFoldDB" id="A0A2N5XR64"/>
<evidence type="ECO:0000259" key="10">
    <source>
        <dbReference type="PROSITE" id="PS50112"/>
    </source>
</evidence>
<dbReference type="Pfam" id="PF12860">
    <property type="entry name" value="PAS_7"/>
    <property type="match status" value="1"/>
</dbReference>
<evidence type="ECO:0000256" key="5">
    <source>
        <dbReference type="ARBA" id="ARBA00022777"/>
    </source>
</evidence>
<sequence>MTQADIASAPKAVRFRFFGDRMENGASTVTGPARLLADPSYISQIRQEPWLRRIIPVVILSFIALVGIWRASDLMQQREAIDQNARKEIRLLATLVTAHVGNEFEAFIRRTELAQQQSSNRITTGKPAKALLPEGSRTNQKSSTKTDTYVGTDGRATTSLNTPSRATFQEWLFASLPDVDLADNYQIYLTDGTGVIVASIPRGAQNMRKTLIDLLGRAQALSTFGASAGVLDITLNDETAAFAAVHHLGGGRGSVTILRGTDKMFSAWRGDVARNVIVFALMSGIILLIVYAFFSQGARAREADNIYIATIQRMDASLKRSRSGLWDWDLERGHIYWSRSMYELLGMEPRDQLMGFATINERMHPEDGNLHQHVEELLSSDARMMDRQFRIRHEDGHWVCFQIRAELTKTPNNRLHLMGVAIDVTEQIAIEEKNMLADLRLRDAVDTISEAFVLWDNESKLVLCNRPYRELHNLSDDENLVGLSYNEVMDRGQPHVVALEDNKDIETSDVLFDRINLTPLEARAYKVQLADGRWLQISERRTRDGGFVSVGTDITNLKLQENNLLDSEQQLIATVSDLRKSRQTLELQAQQLVVLTEQYAKEKDNAEVANRVKSQFLANISHELRTPLNAIIGFSEVMKQEIFGEHKTTKYRDYSADIHSSGSYLLKLIDDILNMSRLEDGEVDLNSETLDMVKLVRKINETGITDQAEERDITINNEMPDSLEIFADPHFMEQVVINLLENAVKFTPEGGEISLSGSQQDGFSTLTIADTGVGIPQDAIDRLGHPFEQVQNQFTKTHQGSGLGLSIARTIVCLSGGTMKIRSRIGQGTRVTIRLPRRSNDMLSS</sequence>
<dbReference type="InterPro" id="IPR036097">
    <property type="entry name" value="HisK_dim/P_sf"/>
</dbReference>
<dbReference type="EMBL" id="PKUQ01000022">
    <property type="protein sequence ID" value="PLW76937.1"/>
    <property type="molecule type" value="Genomic_DNA"/>
</dbReference>
<dbReference type="InterPro" id="IPR036890">
    <property type="entry name" value="HATPase_C_sf"/>
</dbReference>
<evidence type="ECO:0000256" key="7">
    <source>
        <dbReference type="SAM" id="MobiDB-lite"/>
    </source>
</evidence>
<feature type="domain" description="PAS" evidence="10">
    <location>
        <begin position="310"/>
        <end position="367"/>
    </location>
</feature>
<dbReference type="Proteomes" id="UP000234881">
    <property type="component" value="Unassembled WGS sequence"/>
</dbReference>
<feature type="compositionally biased region" description="Polar residues" evidence="7">
    <location>
        <begin position="136"/>
        <end position="156"/>
    </location>
</feature>
<dbReference type="SUPFAM" id="SSF55874">
    <property type="entry name" value="ATPase domain of HSP90 chaperone/DNA topoisomerase II/histidine kinase"/>
    <property type="match status" value="1"/>
</dbReference>
<dbReference type="Gene3D" id="1.10.287.130">
    <property type="match status" value="1"/>
</dbReference>
<dbReference type="FunFam" id="3.30.565.10:FF:000006">
    <property type="entry name" value="Sensor histidine kinase WalK"/>
    <property type="match status" value="1"/>
</dbReference>
<dbReference type="InterPro" id="IPR004358">
    <property type="entry name" value="Sig_transdc_His_kin-like_C"/>
</dbReference>
<dbReference type="PANTHER" id="PTHR43711:SF26">
    <property type="entry name" value="SENSOR HISTIDINE KINASE RCSC"/>
    <property type="match status" value="1"/>
</dbReference>
<dbReference type="InterPro" id="IPR050736">
    <property type="entry name" value="Sensor_HK_Regulatory"/>
</dbReference>
<dbReference type="Pfam" id="PF00512">
    <property type="entry name" value="HisKA"/>
    <property type="match status" value="1"/>
</dbReference>
<dbReference type="EC" id="2.7.13.3" evidence="2"/>
<proteinExistence type="predicted"/>
<dbReference type="SMART" id="SM00091">
    <property type="entry name" value="PAS"/>
    <property type="match status" value="2"/>
</dbReference>
<dbReference type="SMART" id="SM00388">
    <property type="entry name" value="HisKA"/>
    <property type="match status" value="1"/>
</dbReference>
<evidence type="ECO:0000259" key="9">
    <source>
        <dbReference type="PROSITE" id="PS50109"/>
    </source>
</evidence>
<keyword evidence="8" id="KW-0472">Membrane</keyword>
<comment type="catalytic activity">
    <reaction evidence="1">
        <text>ATP + protein L-histidine = ADP + protein N-phospho-L-histidine.</text>
        <dbReference type="EC" id="2.7.13.3"/>
    </reaction>
</comment>
<keyword evidence="8" id="KW-1133">Transmembrane helix</keyword>
<dbReference type="CDD" id="cd00130">
    <property type="entry name" value="PAS"/>
    <property type="match status" value="1"/>
</dbReference>
<dbReference type="PROSITE" id="PS50109">
    <property type="entry name" value="HIS_KIN"/>
    <property type="match status" value="1"/>
</dbReference>
<dbReference type="SMART" id="SM00387">
    <property type="entry name" value="HATPase_c"/>
    <property type="match status" value="1"/>
</dbReference>
<dbReference type="InterPro" id="IPR013655">
    <property type="entry name" value="PAS_fold_3"/>
</dbReference>
<feature type="region of interest" description="Disordered" evidence="7">
    <location>
        <begin position="118"/>
        <end position="156"/>
    </location>
</feature>
<evidence type="ECO:0000256" key="1">
    <source>
        <dbReference type="ARBA" id="ARBA00000085"/>
    </source>
</evidence>
<keyword evidence="8" id="KW-0812">Transmembrane</keyword>
<dbReference type="Gene3D" id="3.30.565.10">
    <property type="entry name" value="Histidine kinase-like ATPase, C-terminal domain"/>
    <property type="match status" value="1"/>
</dbReference>
<feature type="transmembrane region" description="Helical" evidence="8">
    <location>
        <begin position="272"/>
        <end position="294"/>
    </location>
</feature>
<dbReference type="Pfam" id="PF02518">
    <property type="entry name" value="HATPase_c"/>
    <property type="match status" value="1"/>
</dbReference>
<evidence type="ECO:0000256" key="8">
    <source>
        <dbReference type="SAM" id="Phobius"/>
    </source>
</evidence>
<evidence type="ECO:0000256" key="3">
    <source>
        <dbReference type="ARBA" id="ARBA00022553"/>
    </source>
</evidence>
<dbReference type="RefSeq" id="WP_101534226.1">
    <property type="nucleotide sequence ID" value="NZ_PKUQ01000022.1"/>
</dbReference>
<dbReference type="SUPFAM" id="SSF55785">
    <property type="entry name" value="PYP-like sensor domain (PAS domain)"/>
    <property type="match status" value="2"/>
</dbReference>
<feature type="domain" description="Histidine kinase" evidence="9">
    <location>
        <begin position="619"/>
        <end position="839"/>
    </location>
</feature>